<gene>
    <name evidence="1" type="ORF">VT73_05205</name>
</gene>
<keyword evidence="2" id="KW-1185">Reference proteome</keyword>
<reference evidence="1 2" key="1">
    <citation type="submission" date="2015-04" db="EMBL/GenBank/DDBJ databases">
        <title>Draft genome sequence of Rathayibacter toxicus strain FH-142 (AKA 70134 or CS 32), a Western Australian isolate.</title>
        <authorList>
            <consortium name="Consortium for Microbial Forensics and Genomics (microFORGE)"/>
            <person name="Knight B.M."/>
            <person name="Roberts D.P."/>
            <person name="Lin D."/>
            <person name="Hari K."/>
            <person name="Fletcher J."/>
            <person name="Melcher U."/>
            <person name="Blagden T."/>
            <person name="Luster D.G."/>
            <person name="Sechler A.J."/>
            <person name="Schneider W.L."/>
            <person name="Winegar R.A."/>
        </authorList>
    </citation>
    <scope>NUCLEOTIDE SEQUENCE [LARGE SCALE GENOMIC DNA]</scope>
    <source>
        <strain evidence="1 2">FH142</strain>
    </source>
</reference>
<name>A0A0U1PTH9_9MICO</name>
<dbReference type="EMBL" id="LBFI01000026">
    <property type="protein sequence ID" value="KKM45955.1"/>
    <property type="molecule type" value="Genomic_DNA"/>
</dbReference>
<evidence type="ECO:0000313" key="2">
    <source>
        <dbReference type="Proteomes" id="UP000052979"/>
    </source>
</evidence>
<evidence type="ECO:0000313" key="1">
    <source>
        <dbReference type="EMBL" id="KKM45955.1"/>
    </source>
</evidence>
<accession>A0A0U1PTH9</accession>
<dbReference type="PATRIC" id="fig|145458.8.peg.1176"/>
<protein>
    <submittedName>
        <fullName evidence="1">Uncharacterized protein</fullName>
    </submittedName>
</protein>
<dbReference type="Proteomes" id="UP000052979">
    <property type="component" value="Unassembled WGS sequence"/>
</dbReference>
<comment type="caution">
    <text evidence="1">The sequence shown here is derived from an EMBL/GenBank/DDBJ whole genome shotgun (WGS) entry which is preliminary data.</text>
</comment>
<organism evidence="1 2">
    <name type="scientific">Rathayibacter toxicus</name>
    <dbReference type="NCBI Taxonomy" id="145458"/>
    <lineage>
        <taxon>Bacteria</taxon>
        <taxon>Bacillati</taxon>
        <taxon>Actinomycetota</taxon>
        <taxon>Actinomycetes</taxon>
        <taxon>Micrococcales</taxon>
        <taxon>Microbacteriaceae</taxon>
        <taxon>Rathayibacter</taxon>
    </lineage>
</organism>
<feature type="non-terminal residue" evidence="1">
    <location>
        <position position="1"/>
    </location>
</feature>
<dbReference type="AlphaFoldDB" id="A0A0U1PTH9"/>
<proteinExistence type="predicted"/>
<sequence length="95" mass="10422">VAAGVAQADEAVAYDNKLNYVNQNGMGLKLPVARGLAVFLNSTRLDDYFRVFSGHTQVNATDLRQMPFPSFEQLRALASVDTTSQDAIDTRLRTS</sequence>